<comment type="caution">
    <text evidence="1">The sequence shown here is derived from an EMBL/GenBank/DDBJ whole genome shotgun (WGS) entry which is preliminary data.</text>
</comment>
<reference evidence="1" key="2">
    <citation type="journal article" date="2022" name="New Phytol.">
        <title>Evolutionary transition to the ectomycorrhizal habit in the genomes of a hyperdiverse lineage of mushroom-forming fungi.</title>
        <authorList>
            <person name="Looney B."/>
            <person name="Miyauchi S."/>
            <person name="Morin E."/>
            <person name="Drula E."/>
            <person name="Courty P.E."/>
            <person name="Kohler A."/>
            <person name="Kuo A."/>
            <person name="LaButti K."/>
            <person name="Pangilinan J."/>
            <person name="Lipzen A."/>
            <person name="Riley R."/>
            <person name="Andreopoulos W."/>
            <person name="He G."/>
            <person name="Johnson J."/>
            <person name="Nolan M."/>
            <person name="Tritt A."/>
            <person name="Barry K.W."/>
            <person name="Grigoriev I.V."/>
            <person name="Nagy L.G."/>
            <person name="Hibbett D."/>
            <person name="Henrissat B."/>
            <person name="Matheny P.B."/>
            <person name="Labbe J."/>
            <person name="Martin F.M."/>
        </authorList>
    </citation>
    <scope>NUCLEOTIDE SEQUENCE</scope>
    <source>
        <strain evidence="1">FP105234-sp</strain>
    </source>
</reference>
<accession>A0ACB8RR34</accession>
<dbReference type="Proteomes" id="UP000814033">
    <property type="component" value="Unassembled WGS sequence"/>
</dbReference>
<gene>
    <name evidence="1" type="ORF">FA95DRAFT_1573235</name>
</gene>
<dbReference type="EMBL" id="MU275928">
    <property type="protein sequence ID" value="KAI0046352.1"/>
    <property type="molecule type" value="Genomic_DNA"/>
</dbReference>
<proteinExistence type="predicted"/>
<organism evidence="1 2">
    <name type="scientific">Auriscalpium vulgare</name>
    <dbReference type="NCBI Taxonomy" id="40419"/>
    <lineage>
        <taxon>Eukaryota</taxon>
        <taxon>Fungi</taxon>
        <taxon>Dikarya</taxon>
        <taxon>Basidiomycota</taxon>
        <taxon>Agaricomycotina</taxon>
        <taxon>Agaricomycetes</taxon>
        <taxon>Russulales</taxon>
        <taxon>Auriscalpiaceae</taxon>
        <taxon>Auriscalpium</taxon>
    </lineage>
</organism>
<sequence length="424" mass="47845">MGGPQRHESLNDILGSFNWRKTIRIGAALKKSLQAAKTALAKHRPKFEEMSQHIPQALRDEWVDMMRAFDRDKKAPNPYKEPGAVTTLADVRLELANEEAVEAARGHLSPHETSASVFLNVGLDLEEQRCVLQAREKKLPRRAEDEDEAKDEAGRKHKRKKTILTNELLPSTAPDPSSNDAIFKVGAPEAETLFLPSQMPPEVCDAGCVPGLINKEVRLRVGQAQDALHQLRRAIRVKYGMVHYKRGHVNGPGQNANTRASAQLERLEDKLRLHVYRYRAAYDALEILDPNGSWSLQLLKLKDEHIRASRLKHNELSKGNFEVSWIWQALRANARDIPGEEATEEEVNNSVRVDWVTSKVCIDRWVEEVALIKEEMPRAVRFMRSRAEWWRSNVDSRSDLSPDTLGGLNVHVIGVGFVGVIGVV</sequence>
<evidence type="ECO:0000313" key="2">
    <source>
        <dbReference type="Proteomes" id="UP000814033"/>
    </source>
</evidence>
<keyword evidence="2" id="KW-1185">Reference proteome</keyword>
<name>A0ACB8RR34_9AGAM</name>
<reference evidence="1" key="1">
    <citation type="submission" date="2021-02" db="EMBL/GenBank/DDBJ databases">
        <authorList>
            <consortium name="DOE Joint Genome Institute"/>
            <person name="Ahrendt S."/>
            <person name="Looney B.P."/>
            <person name="Miyauchi S."/>
            <person name="Morin E."/>
            <person name="Drula E."/>
            <person name="Courty P.E."/>
            <person name="Chicoki N."/>
            <person name="Fauchery L."/>
            <person name="Kohler A."/>
            <person name="Kuo A."/>
            <person name="Labutti K."/>
            <person name="Pangilinan J."/>
            <person name="Lipzen A."/>
            <person name="Riley R."/>
            <person name="Andreopoulos W."/>
            <person name="He G."/>
            <person name="Johnson J."/>
            <person name="Barry K.W."/>
            <person name="Grigoriev I.V."/>
            <person name="Nagy L."/>
            <person name="Hibbett D."/>
            <person name="Henrissat B."/>
            <person name="Matheny P.B."/>
            <person name="Labbe J."/>
            <person name="Martin F."/>
        </authorList>
    </citation>
    <scope>NUCLEOTIDE SEQUENCE</scope>
    <source>
        <strain evidence="1">FP105234-sp</strain>
    </source>
</reference>
<evidence type="ECO:0000313" key="1">
    <source>
        <dbReference type="EMBL" id="KAI0046352.1"/>
    </source>
</evidence>
<protein>
    <submittedName>
        <fullName evidence="1">Uncharacterized protein</fullName>
    </submittedName>
</protein>